<dbReference type="RefSeq" id="WP_255131738.1">
    <property type="nucleotide sequence ID" value="NZ_JANDBC010000001.1"/>
</dbReference>
<comment type="caution">
    <text evidence="1">The sequence shown here is derived from an EMBL/GenBank/DDBJ whole genome shotgun (WGS) entry which is preliminary data.</text>
</comment>
<name>A0A9X2RB36_9BACT</name>
<keyword evidence="2" id="KW-1185">Reference proteome</keyword>
<dbReference type="EMBL" id="JANDBC010000001">
    <property type="protein sequence ID" value="MCP9290036.1"/>
    <property type="molecule type" value="Genomic_DNA"/>
</dbReference>
<evidence type="ECO:0000313" key="1">
    <source>
        <dbReference type="EMBL" id="MCP9290036.1"/>
    </source>
</evidence>
<sequence>MSGDDTIYDGDSFFELEYQAWTSQAEYGDVLRLRAYDMESLIRDVDKYRTDYQHKLNIDLKCTHLEITYYGNLRSVRYSMANRFLTGMEL</sequence>
<reference evidence="1" key="1">
    <citation type="submission" date="2022-06" db="EMBL/GenBank/DDBJ databases">
        <title>Gracilimonas sp. CAU 1638 isolated from sea sediment.</title>
        <authorList>
            <person name="Kim W."/>
        </authorList>
    </citation>
    <scope>NUCLEOTIDE SEQUENCE</scope>
    <source>
        <strain evidence="1">CAU 1638</strain>
    </source>
</reference>
<gene>
    <name evidence="1" type="ORF">NM125_00420</name>
</gene>
<organism evidence="1 2">
    <name type="scientific">Gracilimonas sediminicola</name>
    <dbReference type="NCBI Taxonomy" id="2952158"/>
    <lineage>
        <taxon>Bacteria</taxon>
        <taxon>Pseudomonadati</taxon>
        <taxon>Balneolota</taxon>
        <taxon>Balneolia</taxon>
        <taxon>Balneolales</taxon>
        <taxon>Balneolaceae</taxon>
        <taxon>Gracilimonas</taxon>
    </lineage>
</organism>
<proteinExistence type="predicted"/>
<dbReference type="AlphaFoldDB" id="A0A9X2RB36"/>
<dbReference type="Proteomes" id="UP001139125">
    <property type="component" value="Unassembled WGS sequence"/>
</dbReference>
<evidence type="ECO:0000313" key="2">
    <source>
        <dbReference type="Proteomes" id="UP001139125"/>
    </source>
</evidence>
<accession>A0A9X2RB36</accession>
<protein>
    <submittedName>
        <fullName evidence="1">Uncharacterized protein</fullName>
    </submittedName>
</protein>